<sequence length="181" mass="20837">MTSATAQAEIDEPKTQTQTDDKIYIHEDHDFKSNPTTVYYTDILSLGQNFELGTFEFNQYAYNAGINGWGDGECKFSKHKFNRECPYSVVYYRGVKQTPGTTIGPEYEFTKHSKERIFYRTDSKTGNPIKLGKILNYGAPYDAGFNGMSTGFGIFEFDKTSFRNYDCRNILPVRCKVYYLE</sequence>
<feature type="compositionally biased region" description="Basic and acidic residues" evidence="1">
    <location>
        <begin position="11"/>
        <end position="20"/>
    </location>
</feature>
<organism evidence="2">
    <name type="scientific">viral metagenome</name>
    <dbReference type="NCBI Taxonomy" id="1070528"/>
    <lineage>
        <taxon>unclassified sequences</taxon>
        <taxon>metagenomes</taxon>
        <taxon>organismal metagenomes</taxon>
    </lineage>
</organism>
<protein>
    <submittedName>
        <fullName evidence="2">Uncharacterized protein</fullName>
    </submittedName>
</protein>
<proteinExistence type="predicted"/>
<feature type="region of interest" description="Disordered" evidence="1">
    <location>
        <begin position="1"/>
        <end position="20"/>
    </location>
</feature>
<name>A0A6C0I2S8_9ZZZZ</name>
<accession>A0A6C0I2S8</accession>
<evidence type="ECO:0000313" key="2">
    <source>
        <dbReference type="EMBL" id="QHT86687.1"/>
    </source>
</evidence>
<evidence type="ECO:0000256" key="1">
    <source>
        <dbReference type="SAM" id="MobiDB-lite"/>
    </source>
</evidence>
<dbReference type="AlphaFoldDB" id="A0A6C0I2S8"/>
<reference evidence="2" key="1">
    <citation type="journal article" date="2020" name="Nature">
        <title>Giant virus diversity and host interactions through global metagenomics.</title>
        <authorList>
            <person name="Schulz F."/>
            <person name="Roux S."/>
            <person name="Paez-Espino D."/>
            <person name="Jungbluth S."/>
            <person name="Walsh D.A."/>
            <person name="Denef V.J."/>
            <person name="McMahon K.D."/>
            <person name="Konstantinidis K.T."/>
            <person name="Eloe-Fadrosh E.A."/>
            <person name="Kyrpides N.C."/>
            <person name="Woyke T."/>
        </authorList>
    </citation>
    <scope>NUCLEOTIDE SEQUENCE</scope>
    <source>
        <strain evidence="2">GVMAG-M-3300023184-18</strain>
    </source>
</reference>
<dbReference type="EMBL" id="MN740075">
    <property type="protein sequence ID" value="QHT86687.1"/>
    <property type="molecule type" value="Genomic_DNA"/>
</dbReference>